<name>A0A7X8YGD8_9VIBR</name>
<organism evidence="2 3">
    <name type="scientific">Vibrio agarilyticus</name>
    <dbReference type="NCBI Taxonomy" id="2726741"/>
    <lineage>
        <taxon>Bacteria</taxon>
        <taxon>Pseudomonadati</taxon>
        <taxon>Pseudomonadota</taxon>
        <taxon>Gammaproteobacteria</taxon>
        <taxon>Vibrionales</taxon>
        <taxon>Vibrionaceae</taxon>
        <taxon>Vibrio</taxon>
    </lineage>
</organism>
<dbReference type="EMBL" id="JABAIK010000006">
    <property type="protein sequence ID" value="NLS12863.1"/>
    <property type="molecule type" value="Genomic_DNA"/>
</dbReference>
<dbReference type="AlphaFoldDB" id="A0A7X8YGD8"/>
<dbReference type="PANTHER" id="PTHR34387">
    <property type="entry name" value="SLR1258 PROTEIN"/>
    <property type="match status" value="1"/>
</dbReference>
<dbReference type="InterPro" id="IPR007497">
    <property type="entry name" value="SIMPL/DUF541"/>
</dbReference>
<feature type="signal peptide" evidence="1">
    <location>
        <begin position="1"/>
        <end position="21"/>
    </location>
</feature>
<reference evidence="2 3" key="1">
    <citation type="submission" date="2020-04" db="EMBL/GenBank/DDBJ databases">
        <title>Vibrio sp. SM6, a novel species isolated from seawater.</title>
        <authorList>
            <person name="Wang X."/>
        </authorList>
    </citation>
    <scope>NUCLEOTIDE SEQUENCE [LARGE SCALE GENOMIC DNA]</scope>
    <source>
        <strain evidence="2 3">SM6</strain>
    </source>
</reference>
<comment type="caution">
    <text evidence="2">The sequence shown here is derived from an EMBL/GenBank/DDBJ whole genome shotgun (WGS) entry which is preliminary data.</text>
</comment>
<dbReference type="GO" id="GO:0006974">
    <property type="term" value="P:DNA damage response"/>
    <property type="evidence" value="ECO:0007669"/>
    <property type="project" value="TreeGrafter"/>
</dbReference>
<dbReference type="Pfam" id="PF04402">
    <property type="entry name" value="SIMPL"/>
    <property type="match status" value="1"/>
</dbReference>
<accession>A0A7X8YGD8</accession>
<dbReference type="NCBIfam" id="NF008299">
    <property type="entry name" value="PRK11087.1"/>
    <property type="match status" value="1"/>
</dbReference>
<proteinExistence type="predicted"/>
<sequence length="230" mass="24850">MRQFIQGVVLSLALVGTSAIAFQPEFAHLMTTGFGQVTAKPDMATFSVQVSKMEDSAEAAKSAVDDVVSDFIAKLEKAGVSQSDIASSNLSLAPQYQYPKEGQPKLTGYRASRSIDVTVNQLANLNNLLDLALNAGVNQVDNITLKVRDEAKYQAQARDAAILDAKTKAAALAKGFERKLGKIWQIEYQSPTQPPVLMRGAMLNAKQENAGYQDAAIVIADQVQVIYKID</sequence>
<dbReference type="RefSeq" id="WP_168835957.1">
    <property type="nucleotide sequence ID" value="NZ_JABAIK010000006.1"/>
</dbReference>
<dbReference type="InterPro" id="IPR052022">
    <property type="entry name" value="26kDa_periplasmic_antigen"/>
</dbReference>
<dbReference type="PANTHER" id="PTHR34387:SF1">
    <property type="entry name" value="PERIPLASMIC IMMUNOGENIC PROTEIN"/>
    <property type="match status" value="1"/>
</dbReference>
<evidence type="ECO:0000313" key="3">
    <source>
        <dbReference type="Proteomes" id="UP000535589"/>
    </source>
</evidence>
<protein>
    <submittedName>
        <fullName evidence="2">Oxidative stress defense protein</fullName>
    </submittedName>
</protein>
<evidence type="ECO:0000256" key="1">
    <source>
        <dbReference type="SAM" id="SignalP"/>
    </source>
</evidence>
<gene>
    <name evidence="2" type="ORF">HGP28_08115</name>
</gene>
<keyword evidence="3" id="KW-1185">Reference proteome</keyword>
<dbReference type="Proteomes" id="UP000535589">
    <property type="component" value="Unassembled WGS sequence"/>
</dbReference>
<evidence type="ECO:0000313" key="2">
    <source>
        <dbReference type="EMBL" id="NLS12863.1"/>
    </source>
</evidence>
<feature type="chain" id="PRO_5031323091" evidence="1">
    <location>
        <begin position="22"/>
        <end position="230"/>
    </location>
</feature>
<dbReference type="Gene3D" id="3.30.70.2970">
    <property type="entry name" value="Protein of unknown function (DUF541), domain 2"/>
    <property type="match status" value="1"/>
</dbReference>
<keyword evidence="1" id="KW-0732">Signal</keyword>
<dbReference type="Gene3D" id="3.30.110.170">
    <property type="entry name" value="Protein of unknown function (DUF541), domain 1"/>
    <property type="match status" value="1"/>
</dbReference>